<organism evidence="4 5">
    <name type="scientific">Bifiguratus adelaidae</name>
    <dbReference type="NCBI Taxonomy" id="1938954"/>
    <lineage>
        <taxon>Eukaryota</taxon>
        <taxon>Fungi</taxon>
        <taxon>Fungi incertae sedis</taxon>
        <taxon>Mucoromycota</taxon>
        <taxon>Mucoromycotina</taxon>
        <taxon>Endogonomycetes</taxon>
        <taxon>Endogonales</taxon>
        <taxon>Endogonales incertae sedis</taxon>
        <taxon>Bifiguratus</taxon>
    </lineage>
</organism>
<evidence type="ECO:0000313" key="5">
    <source>
        <dbReference type="Proteomes" id="UP000242875"/>
    </source>
</evidence>
<dbReference type="Pfam" id="PF00611">
    <property type="entry name" value="FCH"/>
    <property type="match status" value="1"/>
</dbReference>
<reference evidence="4 5" key="1">
    <citation type="journal article" date="2017" name="Mycologia">
        <title>Bifiguratus adelaidae, gen. et sp. nov., a new member of Mucoromycotina in endophytic and soil-dwelling habitats.</title>
        <authorList>
            <person name="Torres-Cruz T.J."/>
            <person name="Billingsley Tobias T.L."/>
            <person name="Almatruk M."/>
            <person name="Hesse C."/>
            <person name="Kuske C.R."/>
            <person name="Desiro A."/>
            <person name="Benucci G.M."/>
            <person name="Bonito G."/>
            <person name="Stajich J.E."/>
            <person name="Dunlap C."/>
            <person name="Arnold A.E."/>
            <person name="Porras-Alfaro A."/>
        </authorList>
    </citation>
    <scope>NUCLEOTIDE SEQUENCE [LARGE SCALE GENOMIC DNA]</scope>
    <source>
        <strain evidence="4 5">AZ0501</strain>
    </source>
</reference>
<feature type="compositionally biased region" description="Polar residues" evidence="2">
    <location>
        <begin position="292"/>
        <end position="315"/>
    </location>
</feature>
<feature type="region of interest" description="Disordered" evidence="2">
    <location>
        <begin position="242"/>
        <end position="385"/>
    </location>
</feature>
<dbReference type="InterPro" id="IPR018808">
    <property type="entry name" value="Muniscin_C"/>
</dbReference>
<keyword evidence="5" id="KW-1185">Reference proteome</keyword>
<dbReference type="Gene3D" id="1.20.1270.60">
    <property type="entry name" value="Arfaptin homology (AH) domain/BAR domain"/>
    <property type="match status" value="1"/>
</dbReference>
<name>A0A261XWR0_9FUNG</name>
<dbReference type="OrthoDB" id="27823at2759"/>
<evidence type="ECO:0000259" key="3">
    <source>
        <dbReference type="PROSITE" id="PS51072"/>
    </source>
</evidence>
<dbReference type="GO" id="GO:0030139">
    <property type="term" value="C:endocytic vesicle"/>
    <property type="evidence" value="ECO:0007669"/>
    <property type="project" value="TreeGrafter"/>
</dbReference>
<dbReference type="PROSITE" id="PS51072">
    <property type="entry name" value="MHD"/>
    <property type="match status" value="1"/>
</dbReference>
<sequence length="786" mass="86228">MEGYAKVFLTERPKDGLDLVQGHLRSAQTLTHDLAEYYRERALIEDQYAKSLVKLSKKVFVADPSSLGHFASVWQALLNELNEIATAHGMFGQRVQQEVEQPLRNGANSDPEAEQLRRLEPTMQRLIKDYDDRMAKVTKHKKSTKKDATDKLAEAQKSLNDVRSAWQREGPRILETYQHVERNRLESLKQSVQNFENAQSEQLLKRIEMADATLSLAIAYDVQSEMDRMGSVDQAALSRILTGPDASPAPVRENSSSGGGLKSAFNSFRPSTMRRKSRPDTTVPAKGKKATFNEQMNQFDSNSFYGLNGSTFTATSQPSHPSQPSPSRPDFRQSSIQSFDTKSDDTPKSPSISVPPSSSNPAHPPEPSTPAVDSEGYTIPPPDRSELVTAEQALSDDGDGSVDGGSLYAANKMRVEIKDKAVESTGGEADRKALSRVSTILQSKPAFKATMDRRGRRQTSRATQFFASGVALPVTEDEGEAKPQSPVKEEHEEPEEEVQPIAQPASPGGMTPSSFTSAVSNQSVRPTVDSPPTASENPFGSDSQEIATFTVEADMTETVNVLVTNGEVTKTLIAGEISLAIPHVPATATETLIRLVNNDSLERVVANPAFLKPTDDQPDLYRLNLAAFRGLADQSVVVIKYQPKVSLEQPETFLPLMVKPYFKTSESQTLLLVKYALDPTVLYIDGNFTLDALSVSVPLQYVTDVQSQPEAQWDSTQETLTWTLTEVPHGEQRLMAKLATSAEAATSTLRSSFTLSNCSISQISLEAERAEFHVKRVLKSGKYLAA</sequence>
<dbReference type="InterPro" id="IPR028565">
    <property type="entry name" value="MHD"/>
</dbReference>
<feature type="compositionally biased region" description="Polar residues" evidence="2">
    <location>
        <begin position="511"/>
        <end position="542"/>
    </location>
</feature>
<dbReference type="InterPro" id="IPR027267">
    <property type="entry name" value="AH/BAR_dom_sf"/>
</dbReference>
<proteinExistence type="predicted"/>
<dbReference type="GO" id="GO:0032185">
    <property type="term" value="P:septin cytoskeleton organization"/>
    <property type="evidence" value="ECO:0007669"/>
    <property type="project" value="TreeGrafter"/>
</dbReference>
<dbReference type="Pfam" id="PF10291">
    <property type="entry name" value="muHD"/>
    <property type="match status" value="1"/>
</dbReference>
<dbReference type="GO" id="GO:0005886">
    <property type="term" value="C:plasma membrane"/>
    <property type="evidence" value="ECO:0007669"/>
    <property type="project" value="TreeGrafter"/>
</dbReference>
<protein>
    <recommendedName>
        <fullName evidence="3">MHD domain-containing protein</fullName>
    </recommendedName>
</protein>
<dbReference type="AlphaFoldDB" id="A0A261XWR0"/>
<dbReference type="SUPFAM" id="SSF103657">
    <property type="entry name" value="BAR/IMD domain-like"/>
    <property type="match status" value="1"/>
</dbReference>
<dbReference type="GO" id="GO:0006897">
    <property type="term" value="P:endocytosis"/>
    <property type="evidence" value="ECO:0007669"/>
    <property type="project" value="UniProtKB-KW"/>
</dbReference>
<feature type="compositionally biased region" description="Low complexity" evidence="2">
    <location>
        <begin position="348"/>
        <end position="361"/>
    </location>
</feature>
<dbReference type="GO" id="GO:0032153">
    <property type="term" value="C:cell division site"/>
    <property type="evidence" value="ECO:0007669"/>
    <property type="project" value="TreeGrafter"/>
</dbReference>
<evidence type="ECO:0000256" key="2">
    <source>
        <dbReference type="SAM" id="MobiDB-lite"/>
    </source>
</evidence>
<dbReference type="SMART" id="SM00055">
    <property type="entry name" value="FCH"/>
    <property type="match status" value="1"/>
</dbReference>
<evidence type="ECO:0000313" key="4">
    <source>
        <dbReference type="EMBL" id="OZJ02806.1"/>
    </source>
</evidence>
<feature type="region of interest" description="Disordered" evidence="2">
    <location>
        <begin position="473"/>
        <end position="542"/>
    </location>
</feature>
<dbReference type="InterPro" id="IPR001060">
    <property type="entry name" value="FCH_dom"/>
</dbReference>
<comment type="caution">
    <text evidence="4">The sequence shown here is derived from an EMBL/GenBank/DDBJ whole genome shotgun (WGS) entry which is preliminary data.</text>
</comment>
<accession>A0A261XWR0</accession>
<evidence type="ECO:0000256" key="1">
    <source>
        <dbReference type="ARBA" id="ARBA00022583"/>
    </source>
</evidence>
<feature type="domain" description="MHD" evidence="3">
    <location>
        <begin position="548"/>
        <end position="786"/>
    </location>
</feature>
<dbReference type="EMBL" id="MVBO01000124">
    <property type="protein sequence ID" value="OZJ02806.1"/>
    <property type="molecule type" value="Genomic_DNA"/>
</dbReference>
<gene>
    <name evidence="4" type="ORF">BZG36_04275</name>
</gene>
<dbReference type="PANTHER" id="PTHR23065:SF54">
    <property type="entry name" value="SUPPRESSOR OF YEAST PROFILIN DELETION"/>
    <property type="match status" value="1"/>
</dbReference>
<keyword evidence="1" id="KW-0254">Endocytosis</keyword>
<dbReference type="PANTHER" id="PTHR23065">
    <property type="entry name" value="PROLINE-SERINE-THREONINE PHOSPHATASE INTERACTING PROTEIN 1"/>
    <property type="match status" value="1"/>
</dbReference>
<dbReference type="Proteomes" id="UP000242875">
    <property type="component" value="Unassembled WGS sequence"/>
</dbReference>